<evidence type="ECO:0000256" key="3">
    <source>
        <dbReference type="ARBA" id="ARBA00012078"/>
    </source>
</evidence>
<gene>
    <name evidence="13" type="primary">thrB</name>
    <name evidence="16" type="ORF">SAMN05216366_1396</name>
</gene>
<dbReference type="EC" id="2.7.1.39" evidence="3 13"/>
<comment type="pathway">
    <text evidence="1 13">Amino-acid biosynthesis; L-threonine biosynthesis; L-threonine from L-aspartate: step 4/5.</text>
</comment>
<evidence type="ECO:0000256" key="12">
    <source>
        <dbReference type="ARBA" id="ARBA00049954"/>
    </source>
</evidence>
<evidence type="ECO:0000259" key="14">
    <source>
        <dbReference type="Pfam" id="PF00288"/>
    </source>
</evidence>
<evidence type="ECO:0000256" key="10">
    <source>
        <dbReference type="ARBA" id="ARBA00022840"/>
    </source>
</evidence>
<feature type="binding site" evidence="13">
    <location>
        <begin position="93"/>
        <end position="103"/>
    </location>
    <ligand>
        <name>ATP</name>
        <dbReference type="ChEBI" id="CHEBI:30616"/>
    </ligand>
</feature>
<keyword evidence="7 13" id="KW-0791">Threonine biosynthesis</keyword>
<dbReference type="GO" id="GO:0009088">
    <property type="term" value="P:threonine biosynthetic process"/>
    <property type="evidence" value="ECO:0007669"/>
    <property type="project" value="UniProtKB-UniRule"/>
</dbReference>
<dbReference type="NCBIfam" id="TIGR00191">
    <property type="entry name" value="thrB"/>
    <property type="match status" value="1"/>
</dbReference>
<evidence type="ECO:0000256" key="4">
    <source>
        <dbReference type="ARBA" id="ARBA00017858"/>
    </source>
</evidence>
<dbReference type="PIRSF" id="PIRSF000676">
    <property type="entry name" value="Homoser_kin"/>
    <property type="match status" value="1"/>
</dbReference>
<dbReference type="GO" id="GO:0005737">
    <property type="term" value="C:cytoplasm"/>
    <property type="evidence" value="ECO:0007669"/>
    <property type="project" value="UniProtKB-SubCell"/>
</dbReference>
<dbReference type="Pfam" id="PF00288">
    <property type="entry name" value="GHMP_kinases_N"/>
    <property type="match status" value="1"/>
</dbReference>
<evidence type="ECO:0000256" key="5">
    <source>
        <dbReference type="ARBA" id="ARBA00022605"/>
    </source>
</evidence>
<comment type="catalytic activity">
    <reaction evidence="11 13">
        <text>L-homoserine + ATP = O-phospho-L-homoserine + ADP + H(+)</text>
        <dbReference type="Rhea" id="RHEA:13985"/>
        <dbReference type="ChEBI" id="CHEBI:15378"/>
        <dbReference type="ChEBI" id="CHEBI:30616"/>
        <dbReference type="ChEBI" id="CHEBI:57476"/>
        <dbReference type="ChEBI" id="CHEBI:57590"/>
        <dbReference type="ChEBI" id="CHEBI:456216"/>
        <dbReference type="EC" id="2.7.1.39"/>
    </reaction>
</comment>
<evidence type="ECO:0000256" key="8">
    <source>
        <dbReference type="ARBA" id="ARBA00022741"/>
    </source>
</evidence>
<keyword evidence="5 13" id="KW-0028">Amino-acid biosynthesis</keyword>
<dbReference type="InterPro" id="IPR006203">
    <property type="entry name" value="GHMP_knse_ATP-bd_CS"/>
</dbReference>
<protein>
    <recommendedName>
        <fullName evidence="4 13">Homoserine kinase</fullName>
        <shortName evidence="13">HK</shortName>
        <shortName evidence="13">HSK</shortName>
        <ecNumber evidence="3 13">2.7.1.39</ecNumber>
    </recommendedName>
</protein>
<dbReference type="InterPro" id="IPR014721">
    <property type="entry name" value="Ribsml_uS5_D2-typ_fold_subgr"/>
</dbReference>
<feature type="domain" description="GHMP kinase N-terminal" evidence="14">
    <location>
        <begin position="62"/>
        <end position="146"/>
    </location>
</feature>
<dbReference type="OrthoDB" id="9769912at2"/>
<dbReference type="SUPFAM" id="SSF55060">
    <property type="entry name" value="GHMP Kinase, C-terminal domain"/>
    <property type="match status" value="1"/>
</dbReference>
<dbReference type="GO" id="GO:0004413">
    <property type="term" value="F:homoserine kinase activity"/>
    <property type="evidence" value="ECO:0007669"/>
    <property type="project" value="UniProtKB-UniRule"/>
</dbReference>
<evidence type="ECO:0000256" key="7">
    <source>
        <dbReference type="ARBA" id="ARBA00022697"/>
    </source>
</evidence>
<name>A0A1H0UVU1_SELRU</name>
<dbReference type="Gene3D" id="3.30.70.890">
    <property type="entry name" value="GHMP kinase, C-terminal domain"/>
    <property type="match status" value="1"/>
</dbReference>
<organism evidence="16 17">
    <name type="scientific">Selenomonas ruminantium</name>
    <dbReference type="NCBI Taxonomy" id="971"/>
    <lineage>
        <taxon>Bacteria</taxon>
        <taxon>Bacillati</taxon>
        <taxon>Bacillota</taxon>
        <taxon>Negativicutes</taxon>
        <taxon>Selenomonadales</taxon>
        <taxon>Selenomonadaceae</taxon>
        <taxon>Selenomonas</taxon>
    </lineage>
</organism>
<dbReference type="Proteomes" id="UP000182412">
    <property type="component" value="Unassembled WGS sequence"/>
</dbReference>
<accession>A0A1H0UVU1</accession>
<keyword evidence="13" id="KW-0963">Cytoplasm</keyword>
<evidence type="ECO:0000256" key="6">
    <source>
        <dbReference type="ARBA" id="ARBA00022679"/>
    </source>
</evidence>
<evidence type="ECO:0000256" key="11">
    <source>
        <dbReference type="ARBA" id="ARBA00049375"/>
    </source>
</evidence>
<dbReference type="PANTHER" id="PTHR20861:SF1">
    <property type="entry name" value="HOMOSERINE KINASE"/>
    <property type="match status" value="1"/>
</dbReference>
<dbReference type="GO" id="GO:0005524">
    <property type="term" value="F:ATP binding"/>
    <property type="evidence" value="ECO:0007669"/>
    <property type="project" value="UniProtKB-UniRule"/>
</dbReference>
<dbReference type="InterPro" id="IPR013750">
    <property type="entry name" value="GHMP_kinase_C_dom"/>
</dbReference>
<keyword evidence="8 13" id="KW-0547">Nucleotide-binding</keyword>
<dbReference type="PANTHER" id="PTHR20861">
    <property type="entry name" value="HOMOSERINE/4-DIPHOSPHOCYTIDYL-2-C-METHYL-D-ERYTHRITOL KINASE"/>
    <property type="match status" value="1"/>
</dbReference>
<dbReference type="PRINTS" id="PR00958">
    <property type="entry name" value="HOMSERKINASE"/>
</dbReference>
<evidence type="ECO:0000256" key="13">
    <source>
        <dbReference type="HAMAP-Rule" id="MF_00384"/>
    </source>
</evidence>
<evidence type="ECO:0000256" key="9">
    <source>
        <dbReference type="ARBA" id="ARBA00022777"/>
    </source>
</evidence>
<comment type="similarity">
    <text evidence="2 13">Belongs to the GHMP kinase family. Homoserine kinase subfamily.</text>
</comment>
<dbReference type="NCBIfam" id="NF002288">
    <property type="entry name" value="PRK01212.1-4"/>
    <property type="match status" value="1"/>
</dbReference>
<evidence type="ECO:0000259" key="15">
    <source>
        <dbReference type="Pfam" id="PF08544"/>
    </source>
</evidence>
<dbReference type="RefSeq" id="WP_074573350.1">
    <property type="nucleotide sequence ID" value="NZ_FNJQ01000039.1"/>
</dbReference>
<dbReference type="HAMAP" id="MF_00384">
    <property type="entry name" value="Homoser_kinase"/>
    <property type="match status" value="1"/>
</dbReference>
<evidence type="ECO:0000256" key="2">
    <source>
        <dbReference type="ARBA" id="ARBA00007370"/>
    </source>
</evidence>
<keyword evidence="10 13" id="KW-0067">ATP-binding</keyword>
<evidence type="ECO:0000256" key="1">
    <source>
        <dbReference type="ARBA" id="ARBA00005015"/>
    </source>
</evidence>
<dbReference type="SUPFAM" id="SSF54211">
    <property type="entry name" value="Ribosomal protein S5 domain 2-like"/>
    <property type="match status" value="1"/>
</dbReference>
<proteinExistence type="inferred from homology"/>
<dbReference type="InterPro" id="IPR036554">
    <property type="entry name" value="GHMP_kinase_C_sf"/>
</dbReference>
<dbReference type="InterPro" id="IPR006204">
    <property type="entry name" value="GHMP_kinase_N_dom"/>
</dbReference>
<dbReference type="AlphaFoldDB" id="A0A1H0UVU1"/>
<dbReference type="UniPathway" id="UPA00050">
    <property type="reaction ID" value="UER00064"/>
</dbReference>
<dbReference type="InterPro" id="IPR000870">
    <property type="entry name" value="Homoserine_kinase"/>
</dbReference>
<reference evidence="16 17" key="1">
    <citation type="submission" date="2016-10" db="EMBL/GenBank/DDBJ databases">
        <authorList>
            <person name="de Groot N.N."/>
        </authorList>
    </citation>
    <scope>NUCLEOTIDE SEQUENCE [LARGE SCALE GENOMIC DNA]</scope>
    <source>
        <strain evidence="16 17">S137</strain>
    </source>
</reference>
<dbReference type="Gene3D" id="3.30.230.10">
    <property type="match status" value="1"/>
</dbReference>
<evidence type="ECO:0000313" key="16">
    <source>
        <dbReference type="EMBL" id="SDP69916.1"/>
    </source>
</evidence>
<dbReference type="PROSITE" id="PS00627">
    <property type="entry name" value="GHMP_KINASES_ATP"/>
    <property type="match status" value="1"/>
</dbReference>
<sequence length="310" mass="33549">MDSRSIWVRVPGTSANCGPGFDSIGLACTVYNDLQLRLTEEPGCKITISGAGAENIPCDERNIVWQSVQYILKKAHMEDTYKGAVIHMENNVPLSRGLGSSATAIVAGLKGANALLNNRFTRKELLQFATAIEGHPDNVAPAIYGGFTVSTTTRGDVECFTLIPKMRLKLVVAVPDFPLSTKKAREVLPKEVSMKDAINNIGRAAMMTAALCKGNEKFLRNVFEDALHQPYRASLIPGMYEVFDAAKKAGALGASLSGAGPCLIAYCLQRRHVEEAVGQAMKETFAQHGVKADILIMDLDTRGAHIINDR</sequence>
<dbReference type="InterPro" id="IPR020568">
    <property type="entry name" value="Ribosomal_Su5_D2-typ_SF"/>
</dbReference>
<keyword evidence="9 13" id="KW-0418">Kinase</keyword>
<keyword evidence="6 13" id="KW-0808">Transferase</keyword>
<comment type="subcellular location">
    <subcellularLocation>
        <location evidence="13">Cytoplasm</location>
    </subcellularLocation>
</comment>
<feature type="domain" description="GHMP kinase C-terminal" evidence="15">
    <location>
        <begin position="217"/>
        <end position="285"/>
    </location>
</feature>
<dbReference type="EMBL" id="FNJQ01000039">
    <property type="protein sequence ID" value="SDP69916.1"/>
    <property type="molecule type" value="Genomic_DNA"/>
</dbReference>
<dbReference type="Pfam" id="PF08544">
    <property type="entry name" value="GHMP_kinases_C"/>
    <property type="match status" value="1"/>
</dbReference>
<evidence type="ECO:0000313" key="17">
    <source>
        <dbReference type="Proteomes" id="UP000182412"/>
    </source>
</evidence>
<comment type="function">
    <text evidence="12 13">Catalyzes the ATP-dependent phosphorylation of L-homoserine to L-homoserine phosphate.</text>
</comment>